<dbReference type="GO" id="GO:0046656">
    <property type="term" value="P:folic acid biosynthetic process"/>
    <property type="evidence" value="ECO:0007669"/>
    <property type="project" value="UniProtKB-KW"/>
</dbReference>
<dbReference type="AlphaFoldDB" id="A0A2T3HM21"/>
<keyword evidence="9" id="KW-0289">Folate biosynthesis</keyword>
<dbReference type="NCBIfam" id="TIGR01498">
    <property type="entry name" value="folK"/>
    <property type="match status" value="1"/>
</dbReference>
<dbReference type="PROSITE" id="PS00794">
    <property type="entry name" value="HPPK"/>
    <property type="match status" value="1"/>
</dbReference>
<dbReference type="CDD" id="cd00483">
    <property type="entry name" value="HPPK"/>
    <property type="match status" value="1"/>
</dbReference>
<comment type="similarity">
    <text evidence="2">Belongs to the HPPK family.</text>
</comment>
<dbReference type="PANTHER" id="PTHR43071">
    <property type="entry name" value="2-AMINO-4-HYDROXY-6-HYDROXYMETHYLDIHYDROPTERIDINE PYROPHOSPHOKINASE"/>
    <property type="match status" value="1"/>
</dbReference>
<accession>A0A2T3HM21</accession>
<dbReference type="InterPro" id="IPR035907">
    <property type="entry name" value="Hppk_sf"/>
</dbReference>
<evidence type="ECO:0000313" key="14">
    <source>
        <dbReference type="EMBL" id="PST83502.1"/>
    </source>
</evidence>
<evidence type="ECO:0000256" key="11">
    <source>
        <dbReference type="ARBA" id="ARBA00029766"/>
    </source>
</evidence>
<keyword evidence="6" id="KW-0547">Nucleotide-binding</keyword>
<dbReference type="Gene3D" id="3.30.70.560">
    <property type="entry name" value="7,8-Dihydro-6-hydroxymethylpterin-pyrophosphokinase HPPK"/>
    <property type="match status" value="1"/>
</dbReference>
<dbReference type="EMBL" id="PYLS01000005">
    <property type="protein sequence ID" value="PST83502.1"/>
    <property type="molecule type" value="Genomic_DNA"/>
</dbReference>
<evidence type="ECO:0000313" key="15">
    <source>
        <dbReference type="Proteomes" id="UP000240912"/>
    </source>
</evidence>
<dbReference type="RefSeq" id="WP_107215763.1">
    <property type="nucleotide sequence ID" value="NZ_KZ686269.1"/>
</dbReference>
<evidence type="ECO:0000256" key="4">
    <source>
        <dbReference type="ARBA" id="ARBA00016218"/>
    </source>
</evidence>
<keyword evidence="8" id="KW-0067">ATP-binding</keyword>
<evidence type="ECO:0000259" key="13">
    <source>
        <dbReference type="PROSITE" id="PS00794"/>
    </source>
</evidence>
<evidence type="ECO:0000256" key="5">
    <source>
        <dbReference type="ARBA" id="ARBA00022679"/>
    </source>
</evidence>
<feature type="domain" description="7,8-dihydro-6-hydroxymethylpterin-pyrophosphokinase" evidence="13">
    <location>
        <begin position="91"/>
        <end position="102"/>
    </location>
</feature>
<dbReference type="Pfam" id="PF01288">
    <property type="entry name" value="HPPK"/>
    <property type="match status" value="1"/>
</dbReference>
<dbReference type="GO" id="GO:0046654">
    <property type="term" value="P:tetrahydrofolate biosynthetic process"/>
    <property type="evidence" value="ECO:0007669"/>
    <property type="project" value="UniProtKB-UniPathway"/>
</dbReference>
<dbReference type="UniPathway" id="UPA00077">
    <property type="reaction ID" value="UER00155"/>
</dbReference>
<reference evidence="14 15" key="1">
    <citation type="submission" date="2018-03" db="EMBL/GenBank/DDBJ databases">
        <authorList>
            <person name="Keele B.F."/>
        </authorList>
    </citation>
    <scope>NUCLEOTIDE SEQUENCE [LARGE SCALE GENOMIC DNA]</scope>
    <source>
        <strain evidence="14 15">YL28-9</strain>
    </source>
</reference>
<comment type="function">
    <text evidence="10">Catalyzes the transfer of pyrophosphate from adenosine triphosphate (ATP) to 6-hydroxymethyl-7,8-dihydropterin, an enzymatic step in folate biosynthesis pathway.</text>
</comment>
<evidence type="ECO:0000256" key="8">
    <source>
        <dbReference type="ARBA" id="ARBA00022840"/>
    </source>
</evidence>
<evidence type="ECO:0000256" key="2">
    <source>
        <dbReference type="ARBA" id="ARBA00005810"/>
    </source>
</evidence>
<proteinExistence type="inferred from homology"/>
<evidence type="ECO:0000256" key="1">
    <source>
        <dbReference type="ARBA" id="ARBA00005051"/>
    </source>
</evidence>
<keyword evidence="15" id="KW-1185">Reference proteome</keyword>
<evidence type="ECO:0000256" key="12">
    <source>
        <dbReference type="ARBA" id="ARBA00033413"/>
    </source>
</evidence>
<evidence type="ECO:0000256" key="10">
    <source>
        <dbReference type="ARBA" id="ARBA00029409"/>
    </source>
</evidence>
<comment type="caution">
    <text evidence="14">The sequence shown here is derived from an EMBL/GenBank/DDBJ whole genome shotgun (WGS) entry which is preliminary data.</text>
</comment>
<evidence type="ECO:0000256" key="9">
    <source>
        <dbReference type="ARBA" id="ARBA00022909"/>
    </source>
</evidence>
<evidence type="ECO:0000256" key="7">
    <source>
        <dbReference type="ARBA" id="ARBA00022777"/>
    </source>
</evidence>
<gene>
    <name evidence="14" type="primary">folK</name>
    <name evidence="14" type="ORF">C7T94_13180</name>
</gene>
<comment type="pathway">
    <text evidence="1">Cofactor biosynthesis; tetrahydrofolate biosynthesis; 2-amino-4-hydroxy-6-hydroxymethyl-7,8-dihydropteridine diphosphate from 7,8-dihydroneopterin triphosphate: step 4/4.</text>
</comment>
<keyword evidence="5" id="KW-0808">Transferase</keyword>
<dbReference type="GO" id="GO:0016301">
    <property type="term" value="F:kinase activity"/>
    <property type="evidence" value="ECO:0007669"/>
    <property type="project" value="UniProtKB-KW"/>
</dbReference>
<evidence type="ECO:0000256" key="3">
    <source>
        <dbReference type="ARBA" id="ARBA00013253"/>
    </source>
</evidence>
<dbReference type="EC" id="2.7.6.3" evidence="3"/>
<protein>
    <recommendedName>
        <fullName evidence="4">2-amino-4-hydroxy-6-hydroxymethyldihydropteridine pyrophosphokinase</fullName>
        <ecNumber evidence="3">2.7.6.3</ecNumber>
    </recommendedName>
    <alternativeName>
        <fullName evidence="11">6-hydroxymethyl-7,8-dihydropterin pyrophosphokinase</fullName>
    </alternativeName>
    <alternativeName>
        <fullName evidence="12">7,8-dihydro-6-hydroxymethylpterin-pyrophosphokinase</fullName>
    </alternativeName>
</protein>
<evidence type="ECO:0000256" key="6">
    <source>
        <dbReference type="ARBA" id="ARBA00022741"/>
    </source>
</evidence>
<keyword evidence="7 14" id="KW-0418">Kinase</keyword>
<dbReference type="OrthoDB" id="9808041at2"/>
<dbReference type="Proteomes" id="UP000240912">
    <property type="component" value="Unassembled WGS sequence"/>
</dbReference>
<dbReference type="PANTHER" id="PTHR43071:SF1">
    <property type="entry name" value="2-AMINO-4-HYDROXY-6-HYDROXYMETHYLDIHYDROPTERIDINE PYROPHOSPHOKINASE"/>
    <property type="match status" value="1"/>
</dbReference>
<dbReference type="GO" id="GO:0005524">
    <property type="term" value="F:ATP binding"/>
    <property type="evidence" value="ECO:0007669"/>
    <property type="project" value="UniProtKB-KW"/>
</dbReference>
<dbReference type="InterPro" id="IPR000550">
    <property type="entry name" value="Hppk"/>
</dbReference>
<dbReference type="SUPFAM" id="SSF55083">
    <property type="entry name" value="6-hydroxymethyl-7,8-dihydropterin pyrophosphokinase, HPPK"/>
    <property type="match status" value="1"/>
</dbReference>
<dbReference type="GO" id="GO:0003848">
    <property type="term" value="F:2-amino-4-hydroxy-6-hydroxymethyldihydropteridine diphosphokinase activity"/>
    <property type="evidence" value="ECO:0007669"/>
    <property type="project" value="UniProtKB-EC"/>
</dbReference>
<organism evidence="14 15">
    <name type="scientific">Pedobacter yulinensis</name>
    <dbReference type="NCBI Taxonomy" id="2126353"/>
    <lineage>
        <taxon>Bacteria</taxon>
        <taxon>Pseudomonadati</taxon>
        <taxon>Bacteroidota</taxon>
        <taxon>Sphingobacteriia</taxon>
        <taxon>Sphingobacteriales</taxon>
        <taxon>Sphingobacteriaceae</taxon>
        <taxon>Pedobacter</taxon>
    </lineage>
</organism>
<name>A0A2T3HM21_9SPHI</name>
<sequence>MLSDVKNAYLLLGSNLGDRPQHLHNAIAMIAERAGVVSATSSTYETAAWGKTDQPAFLNLAVALQTRLGPLQLLGQVLSIEQELGRVRHEKWGERVIDIDIIFYDDEVVAIEGKLHIPHPELQNRKFVLAPLAEIAPELRHPVSGFTVTEMLAKIDDPLAVTKI</sequence>